<dbReference type="Proteomes" id="UP000234882">
    <property type="component" value="Chromosome"/>
</dbReference>
<evidence type="ECO:0008006" key="4">
    <source>
        <dbReference type="Google" id="ProtNLM"/>
    </source>
</evidence>
<accession>A0A2K9MCS2</accession>
<gene>
    <name evidence="2" type="ORF">CYR75_02500</name>
</gene>
<evidence type="ECO:0000256" key="1">
    <source>
        <dbReference type="SAM" id="MobiDB-lite"/>
    </source>
</evidence>
<organism evidence="2 3">
    <name type="scientific">Paracoccus jeotgali</name>
    <dbReference type="NCBI Taxonomy" id="2065379"/>
    <lineage>
        <taxon>Bacteria</taxon>
        <taxon>Pseudomonadati</taxon>
        <taxon>Pseudomonadota</taxon>
        <taxon>Alphaproteobacteria</taxon>
        <taxon>Rhodobacterales</taxon>
        <taxon>Paracoccaceae</taxon>
        <taxon>Paracoccus</taxon>
    </lineage>
</organism>
<evidence type="ECO:0000313" key="3">
    <source>
        <dbReference type="Proteomes" id="UP000234882"/>
    </source>
</evidence>
<name>A0A2K9MCS2_9RHOB</name>
<dbReference type="EMBL" id="CP025583">
    <property type="protein sequence ID" value="AUM73312.1"/>
    <property type="molecule type" value="Genomic_DNA"/>
</dbReference>
<feature type="region of interest" description="Disordered" evidence="1">
    <location>
        <begin position="121"/>
        <end position="176"/>
    </location>
</feature>
<protein>
    <recommendedName>
        <fullName evidence="4">Reverse transcriptase domain-containing protein</fullName>
    </recommendedName>
</protein>
<dbReference type="AlphaFoldDB" id="A0A2K9MCS2"/>
<keyword evidence="3" id="KW-1185">Reference proteome</keyword>
<feature type="compositionally biased region" description="Polar residues" evidence="1">
    <location>
        <begin position="121"/>
        <end position="134"/>
    </location>
</feature>
<sequence length="176" mass="19494">MFDMIADRCDEDGLGYTVWVDDLTISGPQISGEFRSDVRSIVAQSGLRSHKLRSQTGNRPVFITGVGVVGANLIVPNRIELRSKELWAEFLASQTFEEVDSSATRLLSHLGGIKAIVGSSTTRGQKLSSEMNSIRQKREKARRLHEAEVAEQRSQSTQSSRTLDGATEIEQEEIPF</sequence>
<proteinExistence type="predicted"/>
<feature type="compositionally biased region" description="Low complexity" evidence="1">
    <location>
        <begin position="152"/>
        <end position="162"/>
    </location>
</feature>
<feature type="compositionally biased region" description="Acidic residues" evidence="1">
    <location>
        <begin position="167"/>
        <end position="176"/>
    </location>
</feature>
<reference evidence="3" key="1">
    <citation type="submission" date="2017-12" db="EMBL/GenBank/DDBJ databases">
        <title>Genomic analysis of Paracoccus sp. CBA4604.</title>
        <authorList>
            <person name="Roh S.W."/>
            <person name="Kim J.Y."/>
            <person name="Kim J.S."/>
        </authorList>
    </citation>
    <scope>NUCLEOTIDE SEQUENCE [LARGE SCALE GENOMIC DNA]</scope>
    <source>
        <strain evidence="3">CBA4604</strain>
    </source>
</reference>
<evidence type="ECO:0000313" key="2">
    <source>
        <dbReference type="EMBL" id="AUM73312.1"/>
    </source>
</evidence>
<dbReference type="KEGG" id="paru:CYR75_02500"/>